<evidence type="ECO:0000313" key="2">
    <source>
        <dbReference type="EMBL" id="EIW51766.1"/>
    </source>
</evidence>
<dbReference type="InterPro" id="IPR013952">
    <property type="entry name" value="DUF1776_fun"/>
</dbReference>
<keyword evidence="3" id="KW-1185">Reference proteome</keyword>
<dbReference type="InterPro" id="IPR036291">
    <property type="entry name" value="NAD(P)-bd_dom_sf"/>
</dbReference>
<dbReference type="OrthoDB" id="5308060at2759"/>
<gene>
    <name evidence="2" type="ORF">TRAVEDRAFT_156926</name>
</gene>
<evidence type="ECO:0000256" key="1">
    <source>
        <dbReference type="SAM" id="MobiDB-lite"/>
    </source>
</evidence>
<proteinExistence type="predicted"/>
<dbReference type="GO" id="GO:0016491">
    <property type="term" value="F:oxidoreductase activity"/>
    <property type="evidence" value="ECO:0007669"/>
    <property type="project" value="TreeGrafter"/>
</dbReference>
<dbReference type="GO" id="GO:0008202">
    <property type="term" value="P:steroid metabolic process"/>
    <property type="evidence" value="ECO:0007669"/>
    <property type="project" value="TreeGrafter"/>
</dbReference>
<dbReference type="Gene3D" id="3.40.50.720">
    <property type="entry name" value="NAD(P)-binding Rossmann-like Domain"/>
    <property type="match status" value="1"/>
</dbReference>
<dbReference type="OMA" id="CHGYVRA"/>
<dbReference type="KEGG" id="tvs:TRAVEDRAFT_156926"/>
<reference evidence="3" key="1">
    <citation type="journal article" date="2012" name="Science">
        <title>The Paleozoic origin of enzymatic lignin decomposition reconstructed from 31 fungal genomes.</title>
        <authorList>
            <person name="Floudas D."/>
            <person name="Binder M."/>
            <person name="Riley R."/>
            <person name="Barry K."/>
            <person name="Blanchette R.A."/>
            <person name="Henrissat B."/>
            <person name="Martinez A.T."/>
            <person name="Otillar R."/>
            <person name="Spatafora J.W."/>
            <person name="Yadav J.S."/>
            <person name="Aerts A."/>
            <person name="Benoit I."/>
            <person name="Boyd A."/>
            <person name="Carlson A."/>
            <person name="Copeland A."/>
            <person name="Coutinho P.M."/>
            <person name="de Vries R.P."/>
            <person name="Ferreira P."/>
            <person name="Findley K."/>
            <person name="Foster B."/>
            <person name="Gaskell J."/>
            <person name="Glotzer D."/>
            <person name="Gorecki P."/>
            <person name="Heitman J."/>
            <person name="Hesse C."/>
            <person name="Hori C."/>
            <person name="Igarashi K."/>
            <person name="Jurgens J.A."/>
            <person name="Kallen N."/>
            <person name="Kersten P."/>
            <person name="Kohler A."/>
            <person name="Kuees U."/>
            <person name="Kumar T.K.A."/>
            <person name="Kuo A."/>
            <person name="LaButti K."/>
            <person name="Larrondo L.F."/>
            <person name="Lindquist E."/>
            <person name="Ling A."/>
            <person name="Lombard V."/>
            <person name="Lucas S."/>
            <person name="Lundell T."/>
            <person name="Martin R."/>
            <person name="McLaughlin D.J."/>
            <person name="Morgenstern I."/>
            <person name="Morin E."/>
            <person name="Murat C."/>
            <person name="Nagy L.G."/>
            <person name="Nolan M."/>
            <person name="Ohm R.A."/>
            <person name="Patyshakuliyeva A."/>
            <person name="Rokas A."/>
            <person name="Ruiz-Duenas F.J."/>
            <person name="Sabat G."/>
            <person name="Salamov A."/>
            <person name="Samejima M."/>
            <person name="Schmutz J."/>
            <person name="Slot J.C."/>
            <person name="St John F."/>
            <person name="Stenlid J."/>
            <person name="Sun H."/>
            <person name="Sun S."/>
            <person name="Syed K."/>
            <person name="Tsang A."/>
            <person name="Wiebenga A."/>
            <person name="Young D."/>
            <person name="Pisabarro A."/>
            <person name="Eastwood D.C."/>
            <person name="Martin F."/>
            <person name="Cullen D."/>
            <person name="Grigoriev I.V."/>
            <person name="Hibbett D.S."/>
        </authorList>
    </citation>
    <scope>NUCLEOTIDE SEQUENCE [LARGE SCALE GENOMIC DNA]</scope>
    <source>
        <strain evidence="3">FP-101664</strain>
    </source>
</reference>
<dbReference type="EMBL" id="JH711798">
    <property type="protein sequence ID" value="EIW51766.1"/>
    <property type="molecule type" value="Genomic_DNA"/>
</dbReference>
<dbReference type="GeneID" id="19410097"/>
<name>R7S750_TRAVS</name>
<accession>R7S750</accession>
<dbReference type="RefSeq" id="XP_008045317.1">
    <property type="nucleotide sequence ID" value="XM_008047126.1"/>
</dbReference>
<organism evidence="2 3">
    <name type="scientific">Trametes versicolor (strain FP-101664)</name>
    <name type="common">White-rot fungus</name>
    <name type="synonym">Coriolus versicolor</name>
    <dbReference type="NCBI Taxonomy" id="717944"/>
    <lineage>
        <taxon>Eukaryota</taxon>
        <taxon>Fungi</taxon>
        <taxon>Dikarya</taxon>
        <taxon>Basidiomycota</taxon>
        <taxon>Agaricomycotina</taxon>
        <taxon>Agaricomycetes</taxon>
        <taxon>Polyporales</taxon>
        <taxon>Polyporaceae</taxon>
        <taxon>Trametes</taxon>
    </lineage>
</organism>
<dbReference type="PANTHER" id="PTHR43313:SF1">
    <property type="entry name" value="3BETA-HYDROXYSTEROID DEHYDROGENASE DHS-16"/>
    <property type="match status" value="1"/>
</dbReference>
<dbReference type="Pfam" id="PF08643">
    <property type="entry name" value="DUF1776"/>
    <property type="match status" value="1"/>
</dbReference>
<evidence type="ECO:0008006" key="4">
    <source>
        <dbReference type="Google" id="ProtNLM"/>
    </source>
</evidence>
<sequence>MPLALPTIDQLENYLQQVEDIVVNSLSSASPDLSRVSEAVHRLWQDVLRHSPQAMPTLKGLGAFEVPPPPPPPPPPKSFWDSSADWVADHPWQTAGLGVGLIGTGLLVGYASPHIRRHARAVRAKRHHASAANGERRQVVVVLGGDSPLGLPLIQDLEKKGYIVITSVSTPEAVEEIESKCHGYVRALVLDPTEPEMIPYFLRSLASTMSRRFPITAAGDPHASPTTHIYLHSVVSLLSLPSHNITPPPAPLEHLSLHGDYLPYLQATHIVPLQVLQALLPLLRATPARAKDARANGLGRQSIVICLPATDARVGLPFASAQAMSAAATLRGIDVLRREIRAAALSGRGSDAAESMRNIKVTVVDVGVVGPVAGNESADDLNAVVGEWTPSEKAAYGTAFGSLLEHGGHQRIRRQPSNVADFVETVVDVVSSGRKSRNGLSPYALRRGLGTLHELVRGDRVVVGAGAGTYALASYLPAFLLDALLNVPYIIVSVRNALLPIPPRVIGPLPPVVTAAVPAPPPAQQQPIIQQTIPEKHEGPGTDSEPEHDEAGSEADVESNEGYGSGVGESWVSLKSKPSERGSAQP</sequence>
<feature type="region of interest" description="Disordered" evidence="1">
    <location>
        <begin position="517"/>
        <end position="586"/>
    </location>
</feature>
<dbReference type="AlphaFoldDB" id="R7S750"/>
<dbReference type="SUPFAM" id="SSF51735">
    <property type="entry name" value="NAD(P)-binding Rossmann-fold domains"/>
    <property type="match status" value="1"/>
</dbReference>
<protein>
    <recommendedName>
        <fullName evidence="4">DUF1776-domain-containing protein</fullName>
    </recommendedName>
</protein>
<evidence type="ECO:0000313" key="3">
    <source>
        <dbReference type="Proteomes" id="UP000054317"/>
    </source>
</evidence>
<feature type="compositionally biased region" description="Acidic residues" evidence="1">
    <location>
        <begin position="544"/>
        <end position="559"/>
    </location>
</feature>
<dbReference type="PANTHER" id="PTHR43313">
    <property type="entry name" value="SHORT-CHAIN DEHYDROGENASE/REDUCTASE FAMILY 9C"/>
    <property type="match status" value="1"/>
</dbReference>
<dbReference type="Proteomes" id="UP000054317">
    <property type="component" value="Unassembled WGS sequence"/>
</dbReference>